<dbReference type="AlphaFoldDB" id="A0A7I7RSH6"/>
<feature type="domain" description="Acyl-CoA dehydrogenase/oxidase N-terminal" evidence="2">
    <location>
        <begin position="14"/>
        <end position="92"/>
    </location>
</feature>
<evidence type="ECO:0000259" key="3">
    <source>
        <dbReference type="Pfam" id="PF08028"/>
    </source>
</evidence>
<reference evidence="4 5" key="1">
    <citation type="journal article" date="2019" name="Emerg. Microbes Infect.">
        <title>Comprehensive subspecies identification of 175 nontuberculous mycobacteria species based on 7547 genomic profiles.</title>
        <authorList>
            <person name="Matsumoto Y."/>
            <person name="Kinjo T."/>
            <person name="Motooka D."/>
            <person name="Nabeya D."/>
            <person name="Jung N."/>
            <person name="Uechi K."/>
            <person name="Horii T."/>
            <person name="Iida T."/>
            <person name="Fujita J."/>
            <person name="Nakamura S."/>
        </authorList>
    </citation>
    <scope>NUCLEOTIDE SEQUENCE [LARGE SCALE GENOMIC DNA]</scope>
    <source>
        <strain evidence="4 5">JCM 18538</strain>
        <plasmid evidence="4">pJCM18538</plasmid>
    </source>
</reference>
<dbReference type="InterPro" id="IPR036250">
    <property type="entry name" value="AcylCo_DH-like_C"/>
</dbReference>
<dbReference type="InterPro" id="IPR046373">
    <property type="entry name" value="Acyl-CoA_Oxase/DH_mid-dom_sf"/>
</dbReference>
<evidence type="ECO:0000313" key="4">
    <source>
        <dbReference type="EMBL" id="BBY46755.1"/>
    </source>
</evidence>
<dbReference type="InterPro" id="IPR037069">
    <property type="entry name" value="AcylCoA_DH/ox_N_sf"/>
</dbReference>
<geneLocation type="plasmid" evidence="4">
    <name>pJCM18538</name>
</geneLocation>
<dbReference type="Pfam" id="PF08028">
    <property type="entry name" value="Acyl-CoA_dh_2"/>
    <property type="match status" value="1"/>
</dbReference>
<dbReference type="InterPro" id="IPR013107">
    <property type="entry name" value="Acyl-CoA_DH_C"/>
</dbReference>
<name>A0A7I7RSH6_9MYCO</name>
<keyword evidence="1" id="KW-0560">Oxidoreductase</keyword>
<dbReference type="GO" id="GO:0003995">
    <property type="term" value="F:acyl-CoA dehydrogenase activity"/>
    <property type="evidence" value="ECO:0007669"/>
    <property type="project" value="TreeGrafter"/>
</dbReference>
<keyword evidence="4" id="KW-0614">Plasmid</keyword>
<evidence type="ECO:0000256" key="1">
    <source>
        <dbReference type="ARBA" id="ARBA00023002"/>
    </source>
</evidence>
<keyword evidence="5" id="KW-1185">Reference proteome</keyword>
<dbReference type="Gene3D" id="1.10.540.10">
    <property type="entry name" value="Acyl-CoA dehydrogenase/oxidase, N-terminal domain"/>
    <property type="match status" value="1"/>
</dbReference>
<dbReference type="Pfam" id="PF02771">
    <property type="entry name" value="Acyl-CoA_dh_N"/>
    <property type="match status" value="1"/>
</dbReference>
<dbReference type="PANTHER" id="PTHR43884:SF12">
    <property type="entry name" value="ISOVALERYL-COA DEHYDROGENASE, MITOCHONDRIAL-RELATED"/>
    <property type="match status" value="1"/>
</dbReference>
<organism evidence="4 5">
    <name type="scientific">Mycolicibacterium arabiense</name>
    <dbReference type="NCBI Taxonomy" id="1286181"/>
    <lineage>
        <taxon>Bacteria</taxon>
        <taxon>Bacillati</taxon>
        <taxon>Actinomycetota</taxon>
        <taxon>Actinomycetes</taxon>
        <taxon>Mycobacteriales</taxon>
        <taxon>Mycobacteriaceae</taxon>
        <taxon>Mycolicibacterium</taxon>
    </lineage>
</organism>
<dbReference type="InterPro" id="IPR013786">
    <property type="entry name" value="AcylCoA_DH/ox_N"/>
</dbReference>
<dbReference type="PANTHER" id="PTHR43884">
    <property type="entry name" value="ACYL-COA DEHYDROGENASE"/>
    <property type="match status" value="1"/>
</dbReference>
<dbReference type="Gene3D" id="2.40.110.10">
    <property type="entry name" value="Butyryl-CoA Dehydrogenase, subunit A, domain 2"/>
    <property type="match status" value="1"/>
</dbReference>
<dbReference type="InterPro" id="IPR009100">
    <property type="entry name" value="AcylCoA_DH/oxidase_NM_dom_sf"/>
</dbReference>
<evidence type="ECO:0000313" key="5">
    <source>
        <dbReference type="Proteomes" id="UP000467428"/>
    </source>
</evidence>
<dbReference type="PIRSF" id="PIRSF016578">
    <property type="entry name" value="HsaA"/>
    <property type="match status" value="1"/>
</dbReference>
<dbReference type="Gene3D" id="1.20.140.10">
    <property type="entry name" value="Butyryl-CoA Dehydrogenase, subunit A, domain 3"/>
    <property type="match status" value="1"/>
</dbReference>
<dbReference type="SUPFAM" id="SSF47203">
    <property type="entry name" value="Acyl-CoA dehydrogenase C-terminal domain-like"/>
    <property type="match status" value="1"/>
</dbReference>
<accession>A0A7I7RSH6</accession>
<dbReference type="SUPFAM" id="SSF56645">
    <property type="entry name" value="Acyl-CoA dehydrogenase NM domain-like"/>
    <property type="match status" value="1"/>
</dbReference>
<protein>
    <submittedName>
        <fullName evidence="4">Acyl-CoA dehydrogenase</fullName>
    </submittedName>
</protein>
<sequence length="380" mass="40173">MAVASGLVPLLRGNAARIEADRRIPDEVIGALEDAGLFRLMQPMRHGGLEETFETKLAVMRELGRGDGATAWVASLMSGAAWFAGMCGDELQDEIWDADPHARIAGVTAPSGAVVPADGGYRLTGRWGYCSGIWHAQWLFLGAGAPRGRDQPGLAVLPVAEVSIEDTWHVAGMRGTGSNTVVADDVFIPSHRFIPMSMLMSGRLAASSPRGAVYRVPFATAAPTDLVGPQLGLAAAAWELVRDGLDGKSITGTIYQRAVDATTTQVAMADAAQHIDLAETLAVGVVRAVDEAGATTTTPSPLERARLKMHTAEAIVHAREAVRILMTVQGSGSFAESNPLQRIWRDSEVASRHAVTNPAVAAEVYGRALLGIDEPITPMV</sequence>
<proteinExistence type="predicted"/>
<gene>
    <name evidence="4" type="ORF">MARA_01850</name>
</gene>
<dbReference type="GO" id="GO:0050660">
    <property type="term" value="F:flavin adenine dinucleotide binding"/>
    <property type="evidence" value="ECO:0007669"/>
    <property type="project" value="InterPro"/>
</dbReference>
<dbReference type="KEGG" id="marz:MARA_01850"/>
<dbReference type="EMBL" id="AP022592">
    <property type="protein sequence ID" value="BBY46755.1"/>
    <property type="molecule type" value="Genomic_DNA"/>
</dbReference>
<evidence type="ECO:0000259" key="2">
    <source>
        <dbReference type="Pfam" id="PF02771"/>
    </source>
</evidence>
<dbReference type="Proteomes" id="UP000467428">
    <property type="component" value="Plasmid pJCM18538"/>
</dbReference>
<feature type="domain" description="Acyl-CoA dehydrogenase C-terminal" evidence="3">
    <location>
        <begin position="228"/>
        <end position="358"/>
    </location>
</feature>